<dbReference type="InterPro" id="IPR036782">
    <property type="entry name" value="NE0471-like_N"/>
</dbReference>
<dbReference type="Gene3D" id="3.30.2020.10">
    <property type="entry name" value="NE0471-like N-terminal domain"/>
    <property type="match status" value="1"/>
</dbReference>
<dbReference type="RefSeq" id="WP_186978059.1">
    <property type="nucleotide sequence ID" value="NZ_JACOOH010000009.1"/>
</dbReference>
<evidence type="ECO:0000313" key="2">
    <source>
        <dbReference type="Proteomes" id="UP000646484"/>
    </source>
</evidence>
<keyword evidence="2" id="KW-1185">Reference proteome</keyword>
<dbReference type="InterPro" id="IPR018841">
    <property type="entry name" value="DUF2442"/>
</dbReference>
<protein>
    <submittedName>
        <fullName evidence="1">DUF2442 domain-containing protein</fullName>
    </submittedName>
</protein>
<gene>
    <name evidence="1" type="ORF">H8S64_18345</name>
</gene>
<evidence type="ECO:0000313" key="1">
    <source>
        <dbReference type="EMBL" id="MBC5623058.1"/>
    </source>
</evidence>
<dbReference type="Pfam" id="PF10387">
    <property type="entry name" value="DUF2442"/>
    <property type="match status" value="1"/>
</dbReference>
<comment type="caution">
    <text evidence="1">The sequence shown here is derived from an EMBL/GenBank/DDBJ whole genome shotgun (WGS) entry which is preliminary data.</text>
</comment>
<organism evidence="1 2">
    <name type="scientific">Butyricimonas hominis</name>
    <dbReference type="NCBI Taxonomy" id="2763032"/>
    <lineage>
        <taxon>Bacteria</taxon>
        <taxon>Pseudomonadati</taxon>
        <taxon>Bacteroidota</taxon>
        <taxon>Bacteroidia</taxon>
        <taxon>Bacteroidales</taxon>
        <taxon>Odoribacteraceae</taxon>
        <taxon>Butyricimonas</taxon>
    </lineage>
</organism>
<proteinExistence type="predicted"/>
<dbReference type="EMBL" id="JACOOH010000009">
    <property type="protein sequence ID" value="MBC5623058.1"/>
    <property type="molecule type" value="Genomic_DNA"/>
</dbReference>
<reference evidence="1 2" key="1">
    <citation type="submission" date="2020-08" db="EMBL/GenBank/DDBJ databases">
        <title>Genome public.</title>
        <authorList>
            <person name="Liu C."/>
            <person name="Sun Q."/>
        </authorList>
    </citation>
    <scope>NUCLEOTIDE SEQUENCE [LARGE SCALE GENOMIC DNA]</scope>
    <source>
        <strain evidence="1 2">NSJ-56</strain>
    </source>
</reference>
<name>A0ABR7D514_9BACT</name>
<dbReference type="SUPFAM" id="SSF143880">
    <property type="entry name" value="NE0471 N-terminal domain-like"/>
    <property type="match status" value="1"/>
</dbReference>
<dbReference type="Proteomes" id="UP000646484">
    <property type="component" value="Unassembled WGS sequence"/>
</dbReference>
<accession>A0ABR7D514</accession>
<sequence>MLRVIDVDYIKDYELFITFNDGSKKIVNLKPYLTGEVFGELLDKDKFVQYGLTRVTIEWANGADLAPEFLYEIGIAA</sequence>